<dbReference type="PANTHER" id="PTHR32022:SF10">
    <property type="entry name" value="D-GLUTAMATE CYCLASE, MITOCHONDRIAL"/>
    <property type="match status" value="1"/>
</dbReference>
<dbReference type="Gene3D" id="3.40.1640.10">
    <property type="entry name" value="PSTPO5379-like"/>
    <property type="match status" value="1"/>
</dbReference>
<dbReference type="Gene3D" id="3.30.2040.10">
    <property type="entry name" value="PSTPO5379-like domain"/>
    <property type="match status" value="1"/>
</dbReference>
<dbReference type="GO" id="GO:0016829">
    <property type="term" value="F:lyase activity"/>
    <property type="evidence" value="ECO:0007669"/>
    <property type="project" value="UniProtKB-KW"/>
</dbReference>
<evidence type="ECO:0000313" key="4">
    <source>
        <dbReference type="EMBL" id="CAI8024570.1"/>
    </source>
</evidence>
<proteinExistence type="inferred from homology"/>
<evidence type="ECO:0000256" key="1">
    <source>
        <dbReference type="ARBA" id="ARBA00007896"/>
    </source>
</evidence>
<evidence type="ECO:0000256" key="3">
    <source>
        <dbReference type="SAM" id="MobiDB-lite"/>
    </source>
</evidence>
<dbReference type="Proteomes" id="UP001174909">
    <property type="component" value="Unassembled WGS sequence"/>
</dbReference>
<keyword evidence="5" id="KW-1185">Reference proteome</keyword>
<dbReference type="InterPro" id="IPR016938">
    <property type="entry name" value="UPF0317"/>
</dbReference>
<comment type="caution">
    <text evidence="4">The sequence shown here is derived from an EMBL/GenBank/DDBJ whole genome shotgun (WGS) entry which is preliminary data.</text>
</comment>
<dbReference type="InterPro" id="IPR038021">
    <property type="entry name" value="Putative_hydro-lyase"/>
</dbReference>
<dbReference type="Pfam" id="PF07286">
    <property type="entry name" value="D-Glu_cyclase"/>
    <property type="match status" value="1"/>
</dbReference>
<dbReference type="NCBIfam" id="NF003969">
    <property type="entry name" value="PRK05463.1"/>
    <property type="match status" value="1"/>
</dbReference>
<sequence>MTTATMLPTQPAELRRIIRAGEFAGVTSGLANGHVQANLAVLPRDLAFDFLLFCQRNPQPCPLLEVIEPGFVEPTFTAPGADISTDVPAYRIYENGEMVAELESVAEVWRDDLVSFLLGCSFSFEAALADCGIPLRHQEARSNVPMYITNIPTRPAGMFSGPMVVSMRPIPQAQIVRAVQVTSRFPDTHGAPIHIGDPDAIGIRDINAPEFGEAVEIRPGETPVFWACGVTPQAVALNCKPPLMITHAPGKMFITDRRDSRLRSHLIAGNHDTNYEDIVLDHDRRGSARSGPRPRRLSSAPRPHVIILGHPGPVVITTRDSTS</sequence>
<protein>
    <submittedName>
        <fullName evidence="4">Hydro-lyase GK2103</fullName>
    </submittedName>
</protein>
<comment type="similarity">
    <text evidence="1">Belongs to the D-glutamate cyclase family.</text>
</comment>
<dbReference type="AlphaFoldDB" id="A0AA35S6V8"/>
<accession>A0AA35S6V8</accession>
<evidence type="ECO:0000313" key="5">
    <source>
        <dbReference type="Proteomes" id="UP001174909"/>
    </source>
</evidence>
<feature type="region of interest" description="Disordered" evidence="3">
    <location>
        <begin position="280"/>
        <end position="304"/>
    </location>
</feature>
<dbReference type="InterPro" id="IPR009906">
    <property type="entry name" value="D-Glu_cyclase"/>
</dbReference>
<dbReference type="HAMAP" id="MF_01830">
    <property type="entry name" value="Hydro_lyase"/>
    <property type="match status" value="1"/>
</dbReference>
<organism evidence="4 5">
    <name type="scientific">Geodia barretti</name>
    <name type="common">Barrett's horny sponge</name>
    <dbReference type="NCBI Taxonomy" id="519541"/>
    <lineage>
        <taxon>Eukaryota</taxon>
        <taxon>Metazoa</taxon>
        <taxon>Porifera</taxon>
        <taxon>Demospongiae</taxon>
        <taxon>Heteroscleromorpha</taxon>
        <taxon>Tetractinellida</taxon>
        <taxon>Astrophorina</taxon>
        <taxon>Geodiidae</taxon>
        <taxon>Geodia</taxon>
    </lineage>
</organism>
<reference evidence="4" key="1">
    <citation type="submission" date="2023-03" db="EMBL/GenBank/DDBJ databases">
        <authorList>
            <person name="Steffen K."/>
            <person name="Cardenas P."/>
        </authorList>
    </citation>
    <scope>NUCLEOTIDE SEQUENCE</scope>
</reference>
<dbReference type="FunFam" id="3.30.2040.10:FF:000001">
    <property type="entry name" value="D-glutamate cyclase, mitochondrial"/>
    <property type="match status" value="1"/>
</dbReference>
<dbReference type="EMBL" id="CASHTH010002086">
    <property type="protein sequence ID" value="CAI8024570.1"/>
    <property type="molecule type" value="Genomic_DNA"/>
</dbReference>
<name>A0AA35S6V8_GEOBA</name>
<evidence type="ECO:0000256" key="2">
    <source>
        <dbReference type="ARBA" id="ARBA00023239"/>
    </source>
</evidence>
<keyword evidence="2" id="KW-0456">Lyase</keyword>
<gene>
    <name evidence="4" type="ORF">GBAR_LOCUS14272</name>
</gene>
<dbReference type="SUPFAM" id="SSF160920">
    <property type="entry name" value="PSTPO5379-like"/>
    <property type="match status" value="1"/>
</dbReference>
<dbReference type="PANTHER" id="PTHR32022">
    <property type="entry name" value="D-GLUTAMATE CYCLASE, MITOCHONDRIAL"/>
    <property type="match status" value="1"/>
</dbReference>